<accession>A0A6I6JIY3</accession>
<proteinExistence type="inferred from homology"/>
<comment type="similarity">
    <text evidence="1">Belongs to the UPF0166 family.</text>
</comment>
<evidence type="ECO:0000313" key="2">
    <source>
        <dbReference type="EMBL" id="QGY40908.1"/>
    </source>
</evidence>
<dbReference type="InterPro" id="IPR015867">
    <property type="entry name" value="N-reg_PII/ATP_PRibTrfase_C"/>
</dbReference>
<dbReference type="Gene3D" id="3.30.70.120">
    <property type="match status" value="1"/>
</dbReference>
<dbReference type="AlphaFoldDB" id="A0A6I6JIY3"/>
<evidence type="ECO:0000256" key="1">
    <source>
        <dbReference type="ARBA" id="ARBA00010554"/>
    </source>
</evidence>
<organism evidence="2 3">
    <name type="scientific">Pseudodesulfovibrio cashew</name>
    <dbReference type="NCBI Taxonomy" id="2678688"/>
    <lineage>
        <taxon>Bacteria</taxon>
        <taxon>Pseudomonadati</taxon>
        <taxon>Thermodesulfobacteriota</taxon>
        <taxon>Desulfovibrionia</taxon>
        <taxon>Desulfovibrionales</taxon>
        <taxon>Desulfovibrionaceae</taxon>
    </lineage>
</organism>
<evidence type="ECO:0000313" key="3">
    <source>
        <dbReference type="Proteomes" id="UP000428328"/>
    </source>
</evidence>
<sequence length="108" mass="12324">MEGFLLTFYTQQNRMHGDLQVANWILEEARQLGIRGATLATAREGFGHDGRFHSENYFDLEDRPQQVVMAVTEDECNHLLGRLEENGPRVFYTKSRIEFGFTGEPGAS</sequence>
<dbReference type="InterPro" id="IPR011322">
    <property type="entry name" value="N-reg_PII-like_a/b"/>
</dbReference>
<reference evidence="2 3" key="1">
    <citation type="submission" date="2019-11" db="EMBL/GenBank/DDBJ databases">
        <authorList>
            <person name="Zheng R.K."/>
            <person name="Sun C.M."/>
        </authorList>
    </citation>
    <scope>NUCLEOTIDE SEQUENCE [LARGE SCALE GENOMIC DNA]</scope>
    <source>
        <strain evidence="2 3">SRB007</strain>
    </source>
</reference>
<dbReference type="InterPro" id="IPR003793">
    <property type="entry name" value="UPF0166"/>
</dbReference>
<dbReference type="RefSeq" id="WP_158948659.1">
    <property type="nucleotide sequence ID" value="NZ_CP046400.1"/>
</dbReference>
<dbReference type="KEGG" id="psel:GM415_12460"/>
<name>A0A6I6JIY3_9BACT</name>
<gene>
    <name evidence="2" type="ORF">GM415_12460</name>
</gene>
<dbReference type="Proteomes" id="UP000428328">
    <property type="component" value="Chromosome"/>
</dbReference>
<dbReference type="EMBL" id="CP046400">
    <property type="protein sequence ID" value="QGY40908.1"/>
    <property type="molecule type" value="Genomic_DNA"/>
</dbReference>
<dbReference type="Pfam" id="PF02641">
    <property type="entry name" value="DUF190"/>
    <property type="match status" value="1"/>
</dbReference>
<dbReference type="SUPFAM" id="SSF54913">
    <property type="entry name" value="GlnB-like"/>
    <property type="match status" value="1"/>
</dbReference>
<keyword evidence="3" id="KW-1185">Reference proteome</keyword>
<protein>
    <submittedName>
        <fullName evidence="2">DUF190 domain-containing protein</fullName>
    </submittedName>
</protein>